<comment type="function">
    <text evidence="2 20">Cell wall formation.</text>
</comment>
<proteinExistence type="inferred from homology"/>
<dbReference type="Gene3D" id="3.30.43.10">
    <property type="entry name" value="Uridine Diphospho-n-acetylenolpyruvylglucosamine Reductase, domain 2"/>
    <property type="match status" value="1"/>
</dbReference>
<evidence type="ECO:0000256" key="2">
    <source>
        <dbReference type="ARBA" id="ARBA00003921"/>
    </source>
</evidence>
<comment type="cofactor">
    <cofactor evidence="1 20">
        <name>FAD</name>
        <dbReference type="ChEBI" id="CHEBI:57692"/>
    </cofactor>
</comment>
<keyword evidence="14 20" id="KW-0573">Peptidoglycan synthesis</keyword>
<feature type="active site" evidence="20">
    <location>
        <position position="343"/>
    </location>
</feature>
<dbReference type="EC" id="1.3.1.98" evidence="6 20"/>
<dbReference type="UniPathway" id="UPA00219"/>
<dbReference type="NCBIfam" id="NF000755">
    <property type="entry name" value="PRK00046.1"/>
    <property type="match status" value="1"/>
</dbReference>
<evidence type="ECO:0000259" key="21">
    <source>
        <dbReference type="PROSITE" id="PS51387"/>
    </source>
</evidence>
<evidence type="ECO:0000256" key="17">
    <source>
        <dbReference type="ARBA" id="ARBA00023316"/>
    </source>
</evidence>
<keyword evidence="17 20" id="KW-0961">Cell wall biogenesis/degradation</keyword>
<dbReference type="SUPFAM" id="SSF56176">
    <property type="entry name" value="FAD-binding/transporter-associated domain-like"/>
    <property type="match status" value="1"/>
</dbReference>
<evidence type="ECO:0000256" key="14">
    <source>
        <dbReference type="ARBA" id="ARBA00022984"/>
    </source>
</evidence>
<dbReference type="InterPro" id="IPR016169">
    <property type="entry name" value="FAD-bd_PCMH_sub2"/>
</dbReference>
<dbReference type="GO" id="GO:0071555">
    <property type="term" value="P:cell wall organization"/>
    <property type="evidence" value="ECO:0007669"/>
    <property type="project" value="UniProtKB-KW"/>
</dbReference>
<comment type="subcellular location">
    <subcellularLocation>
        <location evidence="3 20">Cytoplasm</location>
    </subcellularLocation>
</comment>
<dbReference type="SUPFAM" id="SSF56194">
    <property type="entry name" value="Uridine diphospho-N-Acetylenolpyruvylglucosamine reductase, MurB, C-terminal domain"/>
    <property type="match status" value="1"/>
</dbReference>
<evidence type="ECO:0000313" key="23">
    <source>
        <dbReference type="Proteomes" id="UP000242642"/>
    </source>
</evidence>
<dbReference type="AlphaFoldDB" id="A0A1I0F2W7"/>
<feature type="domain" description="FAD-binding PCMH-type" evidence="21">
    <location>
        <begin position="18"/>
        <end position="197"/>
    </location>
</feature>
<reference evidence="23" key="1">
    <citation type="submission" date="2016-10" db="EMBL/GenBank/DDBJ databases">
        <authorList>
            <person name="Varghese N."/>
            <person name="Submissions S."/>
        </authorList>
    </citation>
    <scope>NUCLEOTIDE SEQUENCE [LARGE SCALE GENOMIC DNA]</scope>
    <source>
        <strain evidence="23">DSM 18579</strain>
    </source>
</reference>
<dbReference type="Proteomes" id="UP000242642">
    <property type="component" value="Unassembled WGS sequence"/>
</dbReference>
<evidence type="ECO:0000256" key="20">
    <source>
        <dbReference type="HAMAP-Rule" id="MF_00037"/>
    </source>
</evidence>
<keyword evidence="15 20" id="KW-0560">Oxidoreductase</keyword>
<evidence type="ECO:0000256" key="5">
    <source>
        <dbReference type="ARBA" id="ARBA00010485"/>
    </source>
</evidence>
<keyword evidence="12 20" id="KW-0521">NADP</keyword>
<keyword evidence="23" id="KW-1185">Reference proteome</keyword>
<keyword evidence="11 20" id="KW-0274">FAD</keyword>
<evidence type="ECO:0000256" key="18">
    <source>
        <dbReference type="ARBA" id="ARBA00031026"/>
    </source>
</evidence>
<evidence type="ECO:0000256" key="6">
    <source>
        <dbReference type="ARBA" id="ARBA00012518"/>
    </source>
</evidence>
<organism evidence="22 23">
    <name type="scientific">Thorsellia anophelis DSM 18579</name>
    <dbReference type="NCBI Taxonomy" id="1123402"/>
    <lineage>
        <taxon>Bacteria</taxon>
        <taxon>Pseudomonadati</taxon>
        <taxon>Pseudomonadota</taxon>
        <taxon>Gammaproteobacteria</taxon>
        <taxon>Enterobacterales</taxon>
        <taxon>Thorselliaceae</taxon>
        <taxon>Thorsellia</taxon>
    </lineage>
</organism>
<dbReference type="GO" id="GO:0008360">
    <property type="term" value="P:regulation of cell shape"/>
    <property type="evidence" value="ECO:0007669"/>
    <property type="project" value="UniProtKB-KW"/>
</dbReference>
<keyword evidence="9 20" id="KW-0132">Cell division</keyword>
<dbReference type="InterPro" id="IPR011601">
    <property type="entry name" value="MurB_C"/>
</dbReference>
<dbReference type="Pfam" id="PF01565">
    <property type="entry name" value="FAD_binding_4"/>
    <property type="match status" value="1"/>
</dbReference>
<evidence type="ECO:0000256" key="4">
    <source>
        <dbReference type="ARBA" id="ARBA00004752"/>
    </source>
</evidence>
<feature type="active site" evidence="20">
    <location>
        <position position="173"/>
    </location>
</feature>
<keyword evidence="16 20" id="KW-0131">Cell cycle</keyword>
<comment type="catalytic activity">
    <reaction evidence="19 20">
        <text>UDP-N-acetyl-alpha-D-muramate + NADP(+) = UDP-N-acetyl-3-O-(1-carboxyvinyl)-alpha-D-glucosamine + NADPH + H(+)</text>
        <dbReference type="Rhea" id="RHEA:12248"/>
        <dbReference type="ChEBI" id="CHEBI:15378"/>
        <dbReference type="ChEBI" id="CHEBI:57783"/>
        <dbReference type="ChEBI" id="CHEBI:58349"/>
        <dbReference type="ChEBI" id="CHEBI:68483"/>
        <dbReference type="ChEBI" id="CHEBI:70757"/>
        <dbReference type="EC" id="1.3.1.98"/>
    </reaction>
</comment>
<protein>
    <recommendedName>
        <fullName evidence="7 20">UDP-N-acetylenolpyruvoylglucosamine reductase</fullName>
        <ecNumber evidence="6 20">1.3.1.98</ecNumber>
    </recommendedName>
    <alternativeName>
        <fullName evidence="18 20">UDP-N-acetylmuramate dehydrogenase</fullName>
    </alternativeName>
</protein>
<comment type="similarity">
    <text evidence="5 20">Belongs to the MurB family.</text>
</comment>
<keyword evidence="8 20" id="KW-0963">Cytoplasm</keyword>
<dbReference type="STRING" id="1123402.SAMN02583745_02616"/>
<evidence type="ECO:0000256" key="12">
    <source>
        <dbReference type="ARBA" id="ARBA00022857"/>
    </source>
</evidence>
<dbReference type="PROSITE" id="PS51387">
    <property type="entry name" value="FAD_PCMH"/>
    <property type="match status" value="1"/>
</dbReference>
<comment type="pathway">
    <text evidence="4 20">Cell wall biogenesis; peptidoglycan biosynthesis.</text>
</comment>
<evidence type="ECO:0000256" key="15">
    <source>
        <dbReference type="ARBA" id="ARBA00023002"/>
    </source>
</evidence>
<dbReference type="InterPro" id="IPR003170">
    <property type="entry name" value="MurB"/>
</dbReference>
<evidence type="ECO:0000256" key="11">
    <source>
        <dbReference type="ARBA" id="ARBA00022827"/>
    </source>
</evidence>
<dbReference type="InterPro" id="IPR036635">
    <property type="entry name" value="MurB_C_sf"/>
</dbReference>
<dbReference type="InterPro" id="IPR036318">
    <property type="entry name" value="FAD-bd_PCMH-like_sf"/>
</dbReference>
<name>A0A1I0F2W7_9GAMM</name>
<dbReference type="PANTHER" id="PTHR21071:SF4">
    <property type="entry name" value="UDP-N-ACETYLENOLPYRUVOYLGLUCOSAMINE REDUCTASE"/>
    <property type="match status" value="1"/>
</dbReference>
<evidence type="ECO:0000256" key="13">
    <source>
        <dbReference type="ARBA" id="ARBA00022960"/>
    </source>
</evidence>
<dbReference type="GO" id="GO:0051301">
    <property type="term" value="P:cell division"/>
    <property type="evidence" value="ECO:0007669"/>
    <property type="project" value="UniProtKB-KW"/>
</dbReference>
<dbReference type="Gene3D" id="3.90.78.10">
    <property type="entry name" value="UDP-N-acetylenolpyruvoylglucosamine reductase, C-terminal domain"/>
    <property type="match status" value="1"/>
</dbReference>
<evidence type="ECO:0000256" key="10">
    <source>
        <dbReference type="ARBA" id="ARBA00022630"/>
    </source>
</evidence>
<evidence type="ECO:0000313" key="22">
    <source>
        <dbReference type="EMBL" id="SET52347.1"/>
    </source>
</evidence>
<dbReference type="Pfam" id="PF02873">
    <property type="entry name" value="MurB_C"/>
    <property type="match status" value="1"/>
</dbReference>
<dbReference type="InterPro" id="IPR006094">
    <property type="entry name" value="Oxid_FAD_bind_N"/>
</dbReference>
<dbReference type="PANTHER" id="PTHR21071">
    <property type="entry name" value="UDP-N-ACETYLENOLPYRUVOYLGLUCOSAMINE REDUCTASE"/>
    <property type="match status" value="1"/>
</dbReference>
<evidence type="ECO:0000256" key="9">
    <source>
        <dbReference type="ARBA" id="ARBA00022618"/>
    </source>
</evidence>
<sequence length="367" mass="41261">MGFREKIMTREIVGNKYLDTFRTALLKRNVKSVSSVIDLIDIYMVYQKHKSDIPTSPLIVGGGSNLLFVGNYSGPVILNQIKGIQIEEDLDAWYLHVGSGESWHKLVSFTIQKGIFGMENLALIPGTVGAAPIQNIGAYGVEFKEFCDYVEVLDSDTLMLKRLCKDECQFGYRDSTFKQPQNKKLIITGVGFRISKEWKPVLSYGELSKLDPTRVTAQQIYELVIKTRKEKLPDPEHIGNAGSFFKNPIVTKEKLEFLSQKYPDMPFYPIDEKAGYDFVKLAAGWLIDKCELKGFELNGAKVHEKQALVLINANNATGKDIALLAKIVQSSVQDKFGVLLEPEVRFIGKLGEVNALKYLSKISYQND</sequence>
<dbReference type="HAMAP" id="MF_00037">
    <property type="entry name" value="MurB"/>
    <property type="match status" value="1"/>
</dbReference>
<dbReference type="GO" id="GO:0008762">
    <property type="term" value="F:UDP-N-acetylmuramate dehydrogenase activity"/>
    <property type="evidence" value="ECO:0007669"/>
    <property type="project" value="UniProtKB-UniRule"/>
</dbReference>
<evidence type="ECO:0000256" key="7">
    <source>
        <dbReference type="ARBA" id="ARBA00015188"/>
    </source>
</evidence>
<accession>A0A1I0F2W7</accession>
<dbReference type="GO" id="GO:0005829">
    <property type="term" value="C:cytosol"/>
    <property type="evidence" value="ECO:0007669"/>
    <property type="project" value="TreeGrafter"/>
</dbReference>
<evidence type="ECO:0000256" key="3">
    <source>
        <dbReference type="ARBA" id="ARBA00004496"/>
    </source>
</evidence>
<evidence type="ECO:0000256" key="19">
    <source>
        <dbReference type="ARBA" id="ARBA00048914"/>
    </source>
</evidence>
<dbReference type="GO" id="GO:0009252">
    <property type="term" value="P:peptidoglycan biosynthetic process"/>
    <property type="evidence" value="ECO:0007669"/>
    <property type="project" value="UniProtKB-UniRule"/>
</dbReference>
<dbReference type="GO" id="GO:0071949">
    <property type="term" value="F:FAD binding"/>
    <property type="evidence" value="ECO:0007669"/>
    <property type="project" value="InterPro"/>
</dbReference>
<dbReference type="InterPro" id="IPR016166">
    <property type="entry name" value="FAD-bd_PCMH"/>
</dbReference>
<evidence type="ECO:0000256" key="8">
    <source>
        <dbReference type="ARBA" id="ARBA00022490"/>
    </source>
</evidence>
<evidence type="ECO:0000256" key="1">
    <source>
        <dbReference type="ARBA" id="ARBA00001974"/>
    </source>
</evidence>
<evidence type="ECO:0000256" key="16">
    <source>
        <dbReference type="ARBA" id="ARBA00023306"/>
    </source>
</evidence>
<keyword evidence="10 20" id="KW-0285">Flavoprotein</keyword>
<dbReference type="InterPro" id="IPR016167">
    <property type="entry name" value="FAD-bd_PCMH_sub1"/>
</dbReference>
<keyword evidence="13 20" id="KW-0133">Cell shape</keyword>
<feature type="active site" description="Proton donor" evidence="20">
    <location>
        <position position="243"/>
    </location>
</feature>
<gene>
    <name evidence="20" type="primary">murB</name>
    <name evidence="22" type="ORF">SAMN02583745_02616</name>
</gene>
<dbReference type="EMBL" id="FOHV01000035">
    <property type="protein sequence ID" value="SET52347.1"/>
    <property type="molecule type" value="Genomic_DNA"/>
</dbReference>
<dbReference type="NCBIfam" id="TIGR00179">
    <property type="entry name" value="murB"/>
    <property type="match status" value="1"/>
</dbReference>
<dbReference type="Gene3D" id="3.30.465.10">
    <property type="match status" value="1"/>
</dbReference>